<sequence length="206" mass="22751">MLINNQIKAPYLKNAIKNAKSENGAVTVEFAIVMISFILIMYLVTDFGITITKQGRLDRTSHSLATLIRERTALYQSNEDITQEDVNQLLSVGQTLLHEPNLTIAIDALYLAPDPLNPGNNASARVSKTLSFTAGNNACQLTKKAVDITELKGLSPYATSTGRWVPIYRVIACIPNEASLFKRFTHTFNNEILPDLITSDVVISRI</sequence>
<accession>A0ABS1IP39</accession>
<dbReference type="EMBL" id="JADRCR010000002">
    <property type="protein sequence ID" value="MBK5143519.1"/>
    <property type="molecule type" value="Genomic_DNA"/>
</dbReference>
<organism evidence="2 3">
    <name type="scientific">Limnobaculum allomyrinae</name>
    <dbReference type="NCBI Taxonomy" id="2791986"/>
    <lineage>
        <taxon>Bacteria</taxon>
        <taxon>Pseudomonadati</taxon>
        <taxon>Pseudomonadota</taxon>
        <taxon>Gammaproteobacteria</taxon>
        <taxon>Enterobacterales</taxon>
        <taxon>Budviciaceae</taxon>
        <taxon>Limnobaculum</taxon>
    </lineage>
</organism>
<keyword evidence="3" id="KW-1185">Reference proteome</keyword>
<gene>
    <name evidence="2" type="ORF">I2494_07275</name>
</gene>
<evidence type="ECO:0000313" key="2">
    <source>
        <dbReference type="EMBL" id="MBK5143519.1"/>
    </source>
</evidence>
<comment type="caution">
    <text evidence="2">The sequence shown here is derived from an EMBL/GenBank/DDBJ whole genome shotgun (WGS) entry which is preliminary data.</text>
</comment>
<dbReference type="Pfam" id="PF16964">
    <property type="entry name" value="TadF"/>
    <property type="match status" value="1"/>
</dbReference>
<dbReference type="Proteomes" id="UP001296921">
    <property type="component" value="Unassembled WGS sequence"/>
</dbReference>
<name>A0ABS1IP39_9GAMM</name>
<feature type="transmembrane region" description="Helical" evidence="1">
    <location>
        <begin position="30"/>
        <end position="49"/>
    </location>
</feature>
<keyword evidence="1" id="KW-1133">Transmembrane helix</keyword>
<dbReference type="RefSeq" id="WP_218466406.1">
    <property type="nucleotide sequence ID" value="NZ_JADRCR010000002.1"/>
</dbReference>
<evidence type="ECO:0000256" key="1">
    <source>
        <dbReference type="SAM" id="Phobius"/>
    </source>
</evidence>
<dbReference type="InterPro" id="IPR031582">
    <property type="entry name" value="TadF"/>
</dbReference>
<protein>
    <submittedName>
        <fullName evidence="2">Pilus assembly protein</fullName>
    </submittedName>
</protein>
<reference evidence="2 3" key="1">
    <citation type="submission" date="2020-11" db="EMBL/GenBank/DDBJ databases">
        <title>Insectihabitans protaetiae gen. nov. sp. nov. and Insectihabitans allomyrinae sp. nov., isolated from larvae of Protaetia brevitarsis seulensis and Allomyrina dichotoma, respectively.</title>
        <authorList>
            <person name="Lee S.D."/>
            <person name="Byeon Y.-S."/>
            <person name="Kim S.-M."/>
            <person name="Yang H.L."/>
            <person name="Kim I.S."/>
        </authorList>
    </citation>
    <scope>NUCLEOTIDE SEQUENCE [LARGE SCALE GENOMIC DNA]</scope>
    <source>
        <strain evidence="2 3">BWR-B9</strain>
    </source>
</reference>
<evidence type="ECO:0000313" key="3">
    <source>
        <dbReference type="Proteomes" id="UP001296921"/>
    </source>
</evidence>
<keyword evidence="1" id="KW-0812">Transmembrane</keyword>
<proteinExistence type="predicted"/>
<keyword evidence="1" id="KW-0472">Membrane</keyword>